<dbReference type="Proteomes" id="UP000807342">
    <property type="component" value="Unassembled WGS sequence"/>
</dbReference>
<dbReference type="AlphaFoldDB" id="A0A9P5XJE0"/>
<protein>
    <submittedName>
        <fullName evidence="1">Uncharacterized protein</fullName>
    </submittedName>
</protein>
<reference evidence="1" key="1">
    <citation type="submission" date="2020-11" db="EMBL/GenBank/DDBJ databases">
        <authorList>
            <consortium name="DOE Joint Genome Institute"/>
            <person name="Ahrendt S."/>
            <person name="Riley R."/>
            <person name="Andreopoulos W."/>
            <person name="Labutti K."/>
            <person name="Pangilinan J."/>
            <person name="Ruiz-Duenas F.J."/>
            <person name="Barrasa J.M."/>
            <person name="Sanchez-Garcia M."/>
            <person name="Camarero S."/>
            <person name="Miyauchi S."/>
            <person name="Serrano A."/>
            <person name="Linde D."/>
            <person name="Babiker R."/>
            <person name="Drula E."/>
            <person name="Ayuso-Fernandez I."/>
            <person name="Pacheco R."/>
            <person name="Padilla G."/>
            <person name="Ferreira P."/>
            <person name="Barriuso J."/>
            <person name="Kellner H."/>
            <person name="Castanera R."/>
            <person name="Alfaro M."/>
            <person name="Ramirez L."/>
            <person name="Pisabarro A.G."/>
            <person name="Kuo A."/>
            <person name="Tritt A."/>
            <person name="Lipzen A."/>
            <person name="He G."/>
            <person name="Yan M."/>
            <person name="Ng V."/>
            <person name="Cullen D."/>
            <person name="Martin F."/>
            <person name="Rosso M.-N."/>
            <person name="Henrissat B."/>
            <person name="Hibbett D."/>
            <person name="Martinez A.T."/>
            <person name="Grigoriev I.V."/>
        </authorList>
    </citation>
    <scope>NUCLEOTIDE SEQUENCE</scope>
    <source>
        <strain evidence="1">MF-IS2</strain>
    </source>
</reference>
<proteinExistence type="predicted"/>
<evidence type="ECO:0000313" key="1">
    <source>
        <dbReference type="EMBL" id="KAF9451469.1"/>
    </source>
</evidence>
<dbReference type="EMBL" id="MU151085">
    <property type="protein sequence ID" value="KAF9451469.1"/>
    <property type="molecule type" value="Genomic_DNA"/>
</dbReference>
<accession>A0A9P5XJE0</accession>
<organism evidence="1 2">
    <name type="scientific">Macrolepiota fuliginosa MF-IS2</name>
    <dbReference type="NCBI Taxonomy" id="1400762"/>
    <lineage>
        <taxon>Eukaryota</taxon>
        <taxon>Fungi</taxon>
        <taxon>Dikarya</taxon>
        <taxon>Basidiomycota</taxon>
        <taxon>Agaricomycotina</taxon>
        <taxon>Agaricomycetes</taxon>
        <taxon>Agaricomycetidae</taxon>
        <taxon>Agaricales</taxon>
        <taxon>Agaricineae</taxon>
        <taxon>Agaricaceae</taxon>
        <taxon>Macrolepiota</taxon>
    </lineage>
</organism>
<evidence type="ECO:0000313" key="2">
    <source>
        <dbReference type="Proteomes" id="UP000807342"/>
    </source>
</evidence>
<comment type="caution">
    <text evidence="1">The sequence shown here is derived from an EMBL/GenBank/DDBJ whole genome shotgun (WGS) entry which is preliminary data.</text>
</comment>
<keyword evidence="2" id="KW-1185">Reference proteome</keyword>
<gene>
    <name evidence="1" type="ORF">P691DRAFT_807834</name>
</gene>
<sequence>MGVFAGYVIHCPQLCAWLTKHNEYFGDETDMGPLLYHLLRRHDMYPRLICDIIPFDHKGDVVFLLARVIRNDDMSPGLVRERESDREAKKELLEYGGLKEEDLEWATCSIGC</sequence>
<name>A0A9P5XJE0_9AGAR</name>